<protein>
    <recommendedName>
        <fullName evidence="3">CCHC-type domain-containing protein</fullName>
    </recommendedName>
</protein>
<feature type="region of interest" description="Disordered" evidence="2">
    <location>
        <begin position="118"/>
        <end position="228"/>
    </location>
</feature>
<comment type="caution">
    <text evidence="4">The sequence shown here is derived from an EMBL/GenBank/DDBJ whole genome shotgun (WGS) entry which is preliminary data.</text>
</comment>
<feature type="region of interest" description="Disordered" evidence="2">
    <location>
        <begin position="40"/>
        <end position="72"/>
    </location>
</feature>
<organism evidence="4 5">
    <name type="scientific">Fusarium musae</name>
    <dbReference type="NCBI Taxonomy" id="1042133"/>
    <lineage>
        <taxon>Eukaryota</taxon>
        <taxon>Fungi</taxon>
        <taxon>Dikarya</taxon>
        <taxon>Ascomycota</taxon>
        <taxon>Pezizomycotina</taxon>
        <taxon>Sordariomycetes</taxon>
        <taxon>Hypocreomycetidae</taxon>
        <taxon>Hypocreales</taxon>
        <taxon>Nectriaceae</taxon>
        <taxon>Fusarium</taxon>
    </lineage>
</organism>
<dbReference type="KEGG" id="fmu:J7337_010405"/>
<dbReference type="InterPro" id="IPR001878">
    <property type="entry name" value="Znf_CCHC"/>
</dbReference>
<evidence type="ECO:0000313" key="5">
    <source>
        <dbReference type="Proteomes" id="UP000827133"/>
    </source>
</evidence>
<feature type="domain" description="CCHC-type" evidence="3">
    <location>
        <begin position="501"/>
        <end position="515"/>
    </location>
</feature>
<dbReference type="GO" id="GO:0008270">
    <property type="term" value="F:zinc ion binding"/>
    <property type="evidence" value="ECO:0007669"/>
    <property type="project" value="UniProtKB-KW"/>
</dbReference>
<dbReference type="GO" id="GO:0003676">
    <property type="term" value="F:nucleic acid binding"/>
    <property type="evidence" value="ECO:0007669"/>
    <property type="project" value="InterPro"/>
</dbReference>
<feature type="region of interest" description="Disordered" evidence="2">
    <location>
        <begin position="1"/>
        <end position="28"/>
    </location>
</feature>
<dbReference type="InterPro" id="IPR036875">
    <property type="entry name" value="Znf_CCHC_sf"/>
</dbReference>
<feature type="compositionally biased region" description="Polar residues" evidence="2">
    <location>
        <begin position="53"/>
        <end position="64"/>
    </location>
</feature>
<keyword evidence="1" id="KW-0862">Zinc</keyword>
<reference evidence="4" key="1">
    <citation type="journal article" date="2021" name="Mol. Plant Microbe Interact.">
        <title>Telomere to telomere genome assembly of Fusarium musae F31, causal agent of crown rot disease of banana.</title>
        <authorList>
            <person name="Degradi L."/>
            <person name="Tava V."/>
            <person name="Kunova A."/>
            <person name="Cortesi P."/>
            <person name="Saracchi M."/>
            <person name="Pasquali M."/>
        </authorList>
    </citation>
    <scope>NUCLEOTIDE SEQUENCE</scope>
    <source>
        <strain evidence="4">F31</strain>
    </source>
</reference>
<dbReference type="EMBL" id="JAHBCI010000008">
    <property type="protein sequence ID" value="KAG9497544.1"/>
    <property type="molecule type" value="Genomic_DNA"/>
</dbReference>
<evidence type="ECO:0000256" key="2">
    <source>
        <dbReference type="SAM" id="MobiDB-lite"/>
    </source>
</evidence>
<feature type="compositionally biased region" description="Acidic residues" evidence="2">
    <location>
        <begin position="202"/>
        <end position="211"/>
    </location>
</feature>
<evidence type="ECO:0000256" key="1">
    <source>
        <dbReference type="PROSITE-ProRule" id="PRU00047"/>
    </source>
</evidence>
<dbReference type="Gene3D" id="4.10.60.10">
    <property type="entry name" value="Zinc finger, CCHC-type"/>
    <property type="match status" value="1"/>
</dbReference>
<keyword evidence="5" id="KW-1185">Reference proteome</keyword>
<keyword evidence="1" id="KW-0863">Zinc-finger</keyword>
<dbReference type="SMART" id="SM00343">
    <property type="entry name" value="ZnF_C2HC"/>
    <property type="match status" value="1"/>
</dbReference>
<name>A0A9P8D904_9HYPO</name>
<dbReference type="PROSITE" id="PS50158">
    <property type="entry name" value="ZF_CCHC"/>
    <property type="match status" value="1"/>
</dbReference>
<evidence type="ECO:0000313" key="4">
    <source>
        <dbReference type="EMBL" id="KAG9497544.1"/>
    </source>
</evidence>
<keyword evidence="1" id="KW-0479">Metal-binding</keyword>
<proteinExistence type="predicted"/>
<dbReference type="GeneID" id="68318261"/>
<dbReference type="RefSeq" id="XP_044676544.1">
    <property type="nucleotide sequence ID" value="XM_044827990.1"/>
</dbReference>
<accession>A0A9P8D904</accession>
<gene>
    <name evidence="4" type="ORF">J7337_010405</name>
</gene>
<dbReference type="Pfam" id="PF00098">
    <property type="entry name" value="zf-CCHC"/>
    <property type="match status" value="1"/>
</dbReference>
<evidence type="ECO:0000259" key="3">
    <source>
        <dbReference type="PROSITE" id="PS50158"/>
    </source>
</evidence>
<dbReference type="SUPFAM" id="SSF57756">
    <property type="entry name" value="Retrovirus zinc finger-like domains"/>
    <property type="match status" value="1"/>
</dbReference>
<dbReference type="AlphaFoldDB" id="A0A9P8D904"/>
<sequence>MLSELSVRHRWRLSNSESDESPAPGLHKRFTKRLSHFWRRKRDRSDAKVAAKTKQTGDTPSNNGNDDRKSIGQRVPYKALSLLFKSGYPVPDILARARLQCQQNVLYTHSGHLGGFHPASRTGPFPTLGLVPQKLDISPGDHHRAAAGGPSSHKRPPGSPGKSGSNSKKPRKENKQPADKAQNGANGDGAGDDDDKDHSDTDSDNDEDDEGDSGRDGPRYPLPTGSHERKTIACPFHKYHPARYCKCKGLRITSISYVIQHIGRGHVLKEVRMDVQETTFSTDDSPTRPETTSDHNKIVYYCPTCRYEFHGRGADIRCERHTDAGCKTKSIADTGVLLPAEFKKLKDEVTAASANDKWDKIWKTLYPGIPTPTPYNEAEPVAPIAVVAQPHNPIHHGPFPGAVNEPYHPAPPEDLAQQVPNFPQNPQDYLSDDPFTDIFHNSWGMVNEFGDVNHAPSHIPNPAPPDLRMTRPVPLDLTQWSMPPTQNPSFPNEAWKNFVVCRVCGNAGHMARDCPVRHQNNFGGPQ</sequence>
<dbReference type="Proteomes" id="UP000827133">
    <property type="component" value="Unassembled WGS sequence"/>
</dbReference>